<protein>
    <submittedName>
        <fullName evidence="2">Uncharacterized protein</fullName>
    </submittedName>
</protein>
<evidence type="ECO:0000313" key="3">
    <source>
        <dbReference type="Proteomes" id="UP000186817"/>
    </source>
</evidence>
<evidence type="ECO:0000313" key="2">
    <source>
        <dbReference type="EMBL" id="OLP73681.1"/>
    </source>
</evidence>
<dbReference type="Proteomes" id="UP000186817">
    <property type="component" value="Unassembled WGS sequence"/>
</dbReference>
<proteinExistence type="predicted"/>
<keyword evidence="3" id="KW-1185">Reference proteome</keyword>
<comment type="caution">
    <text evidence="2">The sequence shown here is derived from an EMBL/GenBank/DDBJ whole genome shotgun (WGS) entry which is preliminary data.</text>
</comment>
<reference evidence="2 3" key="1">
    <citation type="submission" date="2016-02" db="EMBL/GenBank/DDBJ databases">
        <title>Genome analysis of coral dinoflagellate symbionts highlights evolutionary adaptations to a symbiotic lifestyle.</title>
        <authorList>
            <person name="Aranda M."/>
            <person name="Li Y."/>
            <person name="Liew Y.J."/>
            <person name="Baumgarten S."/>
            <person name="Simakov O."/>
            <person name="Wilson M."/>
            <person name="Piel J."/>
            <person name="Ashoor H."/>
            <person name="Bougouffa S."/>
            <person name="Bajic V.B."/>
            <person name="Ryu T."/>
            <person name="Ravasi T."/>
            <person name="Bayer T."/>
            <person name="Micklem G."/>
            <person name="Kim H."/>
            <person name="Bhak J."/>
            <person name="Lajeunesse T.C."/>
            <person name="Voolstra C.R."/>
        </authorList>
    </citation>
    <scope>NUCLEOTIDE SEQUENCE [LARGE SCALE GENOMIC DNA]</scope>
    <source>
        <strain evidence="2 3">CCMP2467</strain>
    </source>
</reference>
<feature type="non-terminal residue" evidence="2">
    <location>
        <position position="1"/>
    </location>
</feature>
<feature type="region of interest" description="Disordered" evidence="1">
    <location>
        <begin position="1"/>
        <end position="21"/>
    </location>
</feature>
<gene>
    <name evidence="2" type="ORF">AK812_SmicGene47003</name>
</gene>
<dbReference type="AlphaFoldDB" id="A0A1Q9BSK6"/>
<organism evidence="2 3">
    <name type="scientific">Symbiodinium microadriaticum</name>
    <name type="common">Dinoflagellate</name>
    <name type="synonym">Zooxanthella microadriatica</name>
    <dbReference type="NCBI Taxonomy" id="2951"/>
    <lineage>
        <taxon>Eukaryota</taxon>
        <taxon>Sar</taxon>
        <taxon>Alveolata</taxon>
        <taxon>Dinophyceae</taxon>
        <taxon>Suessiales</taxon>
        <taxon>Symbiodiniaceae</taxon>
        <taxon>Symbiodinium</taxon>
    </lineage>
</organism>
<sequence>VCLFKDEGDGSAGKPSNAPSGGDFLLGRFDVLTCGAVADFDAHWKYASRPNSTFQRSQKN</sequence>
<dbReference type="EMBL" id="LSRX01004981">
    <property type="protein sequence ID" value="OLP73681.1"/>
    <property type="molecule type" value="Genomic_DNA"/>
</dbReference>
<evidence type="ECO:0000256" key="1">
    <source>
        <dbReference type="SAM" id="MobiDB-lite"/>
    </source>
</evidence>
<name>A0A1Q9BSK6_SYMMI</name>
<accession>A0A1Q9BSK6</accession>